<proteinExistence type="predicted"/>
<keyword evidence="2" id="KW-0472">Membrane</keyword>
<feature type="transmembrane region" description="Helical" evidence="2">
    <location>
        <begin position="236"/>
        <end position="258"/>
    </location>
</feature>
<protein>
    <recommendedName>
        <fullName evidence="5">Secreted protein</fullName>
    </recommendedName>
</protein>
<feature type="transmembrane region" description="Helical" evidence="2">
    <location>
        <begin position="265"/>
        <end position="290"/>
    </location>
</feature>
<evidence type="ECO:0000313" key="4">
    <source>
        <dbReference type="Proteomes" id="UP000545493"/>
    </source>
</evidence>
<keyword evidence="2" id="KW-1133">Transmembrane helix</keyword>
<accession>A0A7X5ULJ3</accession>
<dbReference type="RefSeq" id="WP_208415510.1">
    <property type="nucleotide sequence ID" value="NZ_JAAOYM010000001.1"/>
</dbReference>
<evidence type="ECO:0000256" key="1">
    <source>
        <dbReference type="SAM" id="MobiDB-lite"/>
    </source>
</evidence>
<feature type="transmembrane region" description="Helical" evidence="2">
    <location>
        <begin position="454"/>
        <end position="474"/>
    </location>
</feature>
<dbReference type="AlphaFoldDB" id="A0A7X5ULJ3"/>
<name>A0A7X5ULJ3_9PSEU</name>
<evidence type="ECO:0000313" key="3">
    <source>
        <dbReference type="EMBL" id="NIJ09883.1"/>
    </source>
</evidence>
<organism evidence="3 4">
    <name type="scientific">Saccharomonospora amisosensis</name>
    <dbReference type="NCBI Taxonomy" id="1128677"/>
    <lineage>
        <taxon>Bacteria</taxon>
        <taxon>Bacillati</taxon>
        <taxon>Actinomycetota</taxon>
        <taxon>Actinomycetes</taxon>
        <taxon>Pseudonocardiales</taxon>
        <taxon>Pseudonocardiaceae</taxon>
        <taxon>Saccharomonospora</taxon>
    </lineage>
</organism>
<reference evidence="3 4" key="1">
    <citation type="submission" date="2020-03" db="EMBL/GenBank/DDBJ databases">
        <title>Sequencing the genomes of 1000 actinobacteria strains.</title>
        <authorList>
            <person name="Klenk H.-P."/>
        </authorList>
    </citation>
    <scope>NUCLEOTIDE SEQUENCE [LARGE SCALE GENOMIC DNA]</scope>
    <source>
        <strain evidence="3 4">DSM 45685</strain>
    </source>
</reference>
<dbReference type="Proteomes" id="UP000545493">
    <property type="component" value="Unassembled WGS sequence"/>
</dbReference>
<gene>
    <name evidence="3" type="ORF">FHU38_000227</name>
</gene>
<keyword evidence="2" id="KW-0812">Transmembrane</keyword>
<evidence type="ECO:0008006" key="5">
    <source>
        <dbReference type="Google" id="ProtNLM"/>
    </source>
</evidence>
<evidence type="ECO:0000256" key="2">
    <source>
        <dbReference type="SAM" id="Phobius"/>
    </source>
</evidence>
<keyword evidence="4" id="KW-1185">Reference proteome</keyword>
<sequence length="482" mass="50116">MTSAVTGRGPGVPAVQQVPPGPATPSSDPPDDPKGPRSGFAWLLELPARAVRNLTASAATTPGRLTLIGAGLIVLSLVTGLVGTLSVQDRANTIDGLVEHREPLAAAAQQVYRSLSDADATAASSLLSTGGEAPALRDRYEFDIAKAGAALAKAASDSASVPAAAEQVNILNQLLPVYTGLVETARANNLQGFPAGAAYLREASELMRAKILPAAHRLYETDTERLLAEQDDATSFPWLTTVLVLGLVAALVVTQVYLRRKTNRVFNIGLLAGTVAVGVVVLWTATALIVQSVQVSGGREDGTEHVDLLVRARIAALQARADETLTLVARGGGEQYEKEFTVQFQRLAGQDGQGGLLDQARQSAAGQSSAQHLESATEAASAWLAAHEKVRALDSSGSHLEAVAMAIGGQSGQDADGSAAAAFNRLDKELAAAISAGRQNFLDDTTNGSRALTLLAPGFAVLTVIAALGSTLGIRERLREYR</sequence>
<feature type="region of interest" description="Disordered" evidence="1">
    <location>
        <begin position="1"/>
        <end position="39"/>
    </location>
</feature>
<comment type="caution">
    <text evidence="3">The sequence shown here is derived from an EMBL/GenBank/DDBJ whole genome shotgun (WGS) entry which is preliminary data.</text>
</comment>
<dbReference type="EMBL" id="JAAOYM010000001">
    <property type="protein sequence ID" value="NIJ09883.1"/>
    <property type="molecule type" value="Genomic_DNA"/>
</dbReference>